<dbReference type="SUPFAM" id="SSF53448">
    <property type="entry name" value="Nucleotide-diphospho-sugar transferases"/>
    <property type="match status" value="1"/>
</dbReference>
<evidence type="ECO:0000256" key="12">
    <source>
        <dbReference type="ARBA" id="ARBA00052293"/>
    </source>
</evidence>
<evidence type="ECO:0000313" key="14">
    <source>
        <dbReference type="Proteomes" id="UP000887565"/>
    </source>
</evidence>
<evidence type="ECO:0000256" key="4">
    <source>
        <dbReference type="ARBA" id="ARBA00022679"/>
    </source>
</evidence>
<comment type="cofactor">
    <cofactor evidence="1">
        <name>Mn(2+)</name>
        <dbReference type="ChEBI" id="CHEBI:29035"/>
    </cofactor>
</comment>
<dbReference type="Pfam" id="PF01501">
    <property type="entry name" value="Glyco_transf_8"/>
    <property type="match status" value="1"/>
</dbReference>
<dbReference type="GO" id="GO:0005737">
    <property type="term" value="C:cytoplasm"/>
    <property type="evidence" value="ECO:0007669"/>
    <property type="project" value="UniProtKB-SubCell"/>
</dbReference>
<dbReference type="GO" id="GO:0005978">
    <property type="term" value="P:glycogen biosynthetic process"/>
    <property type="evidence" value="ECO:0007669"/>
    <property type="project" value="UniProtKB-KW"/>
</dbReference>
<dbReference type="Proteomes" id="UP000887565">
    <property type="component" value="Unplaced"/>
</dbReference>
<proteinExistence type="inferred from homology"/>
<comment type="catalytic activity">
    <reaction evidence="12">
        <text>L-tyrosyl-[glycogenin] + UDP-alpha-D-glucose = alpha-D-glucosyl-L-tyrosyl-[glycogenin] + UDP + H(+)</text>
        <dbReference type="Rhea" id="RHEA:23360"/>
        <dbReference type="Rhea" id="RHEA-COMP:14604"/>
        <dbReference type="Rhea" id="RHEA-COMP:14605"/>
        <dbReference type="ChEBI" id="CHEBI:15378"/>
        <dbReference type="ChEBI" id="CHEBI:46858"/>
        <dbReference type="ChEBI" id="CHEBI:58223"/>
        <dbReference type="ChEBI" id="CHEBI:58885"/>
        <dbReference type="ChEBI" id="CHEBI:140573"/>
        <dbReference type="EC" id="2.4.1.186"/>
    </reaction>
</comment>
<keyword evidence="7" id="KW-0325">Glycoprotein</keyword>
<evidence type="ECO:0000256" key="8">
    <source>
        <dbReference type="ARBA" id="ARBA00023211"/>
    </source>
</evidence>
<dbReference type="GO" id="GO:0008466">
    <property type="term" value="F:glycogenin glucosyltransferase activity"/>
    <property type="evidence" value="ECO:0007669"/>
    <property type="project" value="UniProtKB-EC"/>
</dbReference>
<dbReference type="WBParaSite" id="nRc.2.0.1.t25795-RA">
    <property type="protein sequence ID" value="nRc.2.0.1.t25795-RA"/>
    <property type="gene ID" value="nRc.2.0.1.g25795"/>
</dbReference>
<dbReference type="Gene3D" id="3.90.550.10">
    <property type="entry name" value="Spore Coat Polysaccharide Biosynthesis Protein SpsA, Chain A"/>
    <property type="match status" value="1"/>
</dbReference>
<dbReference type="EC" id="2.4.1.186" evidence="10"/>
<reference evidence="15" key="1">
    <citation type="submission" date="2022-11" db="UniProtKB">
        <authorList>
            <consortium name="WormBaseParasite"/>
        </authorList>
    </citation>
    <scope>IDENTIFICATION</scope>
</reference>
<dbReference type="InterPro" id="IPR002495">
    <property type="entry name" value="Glyco_trans_8"/>
</dbReference>
<dbReference type="InterPro" id="IPR029044">
    <property type="entry name" value="Nucleotide-diphossugar_trans"/>
</dbReference>
<keyword evidence="3" id="KW-0963">Cytoplasm</keyword>
<evidence type="ECO:0000256" key="2">
    <source>
        <dbReference type="ARBA" id="ARBA00004496"/>
    </source>
</evidence>
<keyword evidence="4" id="KW-0808">Transferase</keyword>
<sequence length="168" mass="18481">MAAQAWVTLTTNDTYAMGALVLAKSLRRSGTTKPLHILVTPGVSEGMRLNLAGAYDSLTIVDVLDSKDEANLALIQRPELGVTFTKLHCWLLNQYQKCVFLDADCLVLQNADELFNYPELSAAPDVGWPDIFNSGVFVFVPSKDTFDKLIDCALTQGSFDGKNEYLKT</sequence>
<evidence type="ECO:0000256" key="13">
    <source>
        <dbReference type="ARBA" id="ARBA00057883"/>
    </source>
</evidence>
<comment type="catalytic activity">
    <reaction evidence="11">
        <text>[1,4-alpha-D-glucosyl](n)-L-tyrosyl-[glycogenin] + UDP-alpha-D-glucose = [1,4-alpha-D-glucosyl](n+1)-L-tyrosyl-[glycogenin] + UDP + H(+)</text>
        <dbReference type="Rhea" id="RHEA:56560"/>
        <dbReference type="Rhea" id="RHEA-COMP:14606"/>
        <dbReference type="Rhea" id="RHEA-COMP:14607"/>
        <dbReference type="ChEBI" id="CHEBI:15378"/>
        <dbReference type="ChEBI" id="CHEBI:58223"/>
        <dbReference type="ChEBI" id="CHEBI:58885"/>
        <dbReference type="ChEBI" id="CHEBI:140574"/>
        <dbReference type="EC" id="2.4.1.186"/>
    </reaction>
</comment>
<name>A0A915JI31_ROMCU</name>
<keyword evidence="8" id="KW-0464">Manganese</keyword>
<evidence type="ECO:0000256" key="11">
    <source>
        <dbReference type="ARBA" id="ARBA00050886"/>
    </source>
</evidence>
<dbReference type="OMA" id="WFLTQYS"/>
<dbReference type="CDD" id="cd02537">
    <property type="entry name" value="GT8_Glycogenin"/>
    <property type="match status" value="1"/>
</dbReference>
<dbReference type="InterPro" id="IPR050587">
    <property type="entry name" value="GNT1/Glycosyltrans_8"/>
</dbReference>
<dbReference type="AlphaFoldDB" id="A0A915JI31"/>
<dbReference type="FunFam" id="3.90.550.10:FF:000092">
    <property type="entry name" value="Glycogenin 2"/>
    <property type="match status" value="1"/>
</dbReference>
<evidence type="ECO:0000256" key="3">
    <source>
        <dbReference type="ARBA" id="ARBA00022490"/>
    </source>
</evidence>
<dbReference type="PANTHER" id="PTHR11183">
    <property type="entry name" value="GLYCOGENIN SUBFAMILY MEMBER"/>
    <property type="match status" value="1"/>
</dbReference>
<evidence type="ECO:0000256" key="6">
    <source>
        <dbReference type="ARBA" id="ARBA00023056"/>
    </source>
</evidence>
<protein>
    <recommendedName>
        <fullName evidence="10">glycogenin glucosyltransferase</fullName>
        <ecNumber evidence="10">2.4.1.186</ecNumber>
    </recommendedName>
</protein>
<evidence type="ECO:0000256" key="10">
    <source>
        <dbReference type="ARBA" id="ARBA00038934"/>
    </source>
</evidence>
<evidence type="ECO:0000256" key="9">
    <source>
        <dbReference type="ARBA" id="ARBA00038162"/>
    </source>
</evidence>
<keyword evidence="6" id="KW-0320">Glycogen biosynthesis</keyword>
<comment type="function">
    <text evidence="13">Self-glucosylating initiator of glycogen synthesis. It catalyzes the formation of a short alpha (1,4)-glucosyl chain covalently attached via a glucose 1-O-tyrosyl linkage to internal tyrosine residues and these chains act as primers for the elongation reaction catalyzed by glycogen synthase.</text>
</comment>
<organism evidence="14 15">
    <name type="scientific">Romanomermis culicivorax</name>
    <name type="common">Nematode worm</name>
    <dbReference type="NCBI Taxonomy" id="13658"/>
    <lineage>
        <taxon>Eukaryota</taxon>
        <taxon>Metazoa</taxon>
        <taxon>Ecdysozoa</taxon>
        <taxon>Nematoda</taxon>
        <taxon>Enoplea</taxon>
        <taxon>Dorylaimia</taxon>
        <taxon>Mermithida</taxon>
        <taxon>Mermithoidea</taxon>
        <taxon>Mermithidae</taxon>
        <taxon>Romanomermis</taxon>
    </lineage>
</organism>
<keyword evidence="14" id="KW-1185">Reference proteome</keyword>
<evidence type="ECO:0000256" key="1">
    <source>
        <dbReference type="ARBA" id="ARBA00001936"/>
    </source>
</evidence>
<evidence type="ECO:0000313" key="15">
    <source>
        <dbReference type="WBParaSite" id="nRc.2.0.1.t25795-RA"/>
    </source>
</evidence>
<comment type="similarity">
    <text evidence="9">Belongs to the glycosyltransferase 8 family. Glycogenin subfamily.</text>
</comment>
<keyword evidence="5" id="KW-0479">Metal-binding</keyword>
<dbReference type="GO" id="GO:0046872">
    <property type="term" value="F:metal ion binding"/>
    <property type="evidence" value="ECO:0007669"/>
    <property type="project" value="UniProtKB-KW"/>
</dbReference>
<comment type="subcellular location">
    <subcellularLocation>
        <location evidence="2">Cytoplasm</location>
    </subcellularLocation>
</comment>
<evidence type="ECO:0000256" key="7">
    <source>
        <dbReference type="ARBA" id="ARBA00023180"/>
    </source>
</evidence>
<evidence type="ECO:0000256" key="5">
    <source>
        <dbReference type="ARBA" id="ARBA00022723"/>
    </source>
</evidence>
<accession>A0A915JI31</accession>